<dbReference type="InterPro" id="IPR032821">
    <property type="entry name" value="PKS_assoc"/>
</dbReference>
<sequence length="2452" mass="254449">MPARWGGLLDLPVEFDARAGQRLRAVLADARGEDQVAVRSSGVFGRRLVRLPVGVVKRPGGWVPSGTVLITGGTGGLGGFVARWAVERGAEHVVLVSRRGLEAPGAAELRDELVAAGGRVTVAACDVGDREALAGVIAGIPAEVPLRAVVHAAGVGAGDAPLADLSLDQLGALLRSKMTAGRHLHELTEGMDLDAFVLFSSGAAIWGSGGQPGYAAGNAFLNALAEYRRGRGLTATSIAWGAWAEAGMATDPVMADQLIRRGLLSMEPGLALDAMQQALDEDLTFLTVTHTDWSRFAPSFTAERPSPLLTGIPEVREALAEPERDAETAGGEAEFARRLAAMPGTERTRAVLDLIRGEAARTLGFESEADLPAGRAFREVGFDSVMAVELRNRLKAATGLALPASLVFDYPTPRELAAHLVGELLGGEAGTEAAAPTRDLPSVADDPIAIVGMACRYPGGVSTPEQLWQLVLEGTDAISHFPTDRGWDLDSLASATFEGGFLTDVADFDAGFFGISPREAMAMDPQQRLVLETSWEAIERAGIDPQSLRGSQTGVFMGTTGQDYHDLPGSESGVSSVYATTASVASVISGRVSYTAGLEGPAVTVDTACSSSLVALHLAAQALRGGECDLALAGGVAVMSTPSAFSAFTSQGGLAPDGRCKSFSDAADGTGWSEGVGVLVVERLSDAERNGHQVLALVRGSAVNQDGASNGLTAPNGPSQQRVIRQALAGAGLSTRDVDAVEAHGTGTTLGDPIEAQALLATYGQDRERPVLVGSIKSNLGHPQSAGGVAGVIKMVMALRHGILPKTLHVDTPSTHVDWTSGAVELLTEQAAWPEVDRPRRAGVSSFGVSGTNAHVILEQAPEPAPAPAPATPAVPAAVVPWPVSGRSQEALDAQLGRLDAFLARHPGLDRLDVGYSLATTRSAFEHRAVLLASADGVTEIARGVAKEGSLAALFTGQGAQRLGMGRELYGRFPVFADALDAALAEFDTLLDRPLREVMWGEDAAELNDTGWAQPALFAIEVALYRLVESWGVRPEFVAGHSIGEVAAAHVAGVFSLADACALVAARARLMQALPPGGAMAAVQATEEEVTARLTDGVSIAAVNGPEAVVVSGDEAAVLALAGEFADAGRKTRRLSVSHAFHSPLMDPMLDDFRAVVAGLSYAEPRLAVVSNVTGRLATVDELCTPAYWVRHVREAVRFGDGMRALGEAGVTTLVELGPEGVLSAMAAETLPQAVTVPALRRDRDEETAVVTALARLHVAGAQVDWAPLFAETGGRRVDLPTYAFQRSRYWPEPPAAGDTATGELVDAEFWQAVEQADLDSLAGELGLAGETERSSLGAMLPALSSWRSRRQARTTVNSWRFRETWVRVAHEPARPAASLPGTWLVVTPAPDHAEGLPGAVAALGEGTLRLGADGLDRAGLAAAIAALAAEHGDLTGVVSLLALDGTDHLAGVAATTLLLQALGDAAVQAPVWALTRGAVTTGQDDEVTSPRQAGVWGLGRVAGLELPGRWGGLLDLPAELDAPAAQRLRDALTGAHGEDQLALRASGLHARRLVPAPRTTEAEPWEPTGSVLITGGTGALGAHVARDLAARGAARLVLLSRRGPAAPGAEELRAELTALGAEVTLAACDASDREAVAEVLAAIPEDTPLTAVVHTAGVVADGVLEGLSPDRITPVFASKVTAAAVLDELTRDLNLDAFVLFSSVAGAVGNPGQANYAAANAVLDALAQRRRARGLAATSVAWGAWAGAGMAADSGMSQVLEREGSGLMEPELAVAALRELVTEPHPAPIVAGLRQPAMLRWLLTMRPSPSLLELPGARRIAEELTAARREAESAPTELQRTLGALAEEEREAAVLDLVRARIAAVLGYAGAGQVGIDSAFRDLGFDSLTAVELRNQLTAATGLALPASLAFDYPTPRGLAAHLTRELLGSHGDLAVTAPAGRSEEPIAIVGMACRFPGGVSSPEELWQFLAEGREGIGGFPTDRGWDLDLLFGPGASDQTRSITREGGFLDGQDEFDPVFFGISPREALAMDPQQRLLLETSWEALERAGIDPVSLRGSQTGVFAGTNGQDYATLVADTGMDTGGHGATGFSASVLSGRLSYTFGFEGPAVSVDTACSSSLVALHLAAQALRGGECDLALAGGVTVMSTPLVFPELSRQGALSPDGRCRSFSDEANGTGWSEGVGVVVVERLSDARRKGHQVLAVVRGSAVNQDGASNGLTAPNGPSQQRVIRQALAGAGLSTSDVDAVEAHGTGTSLGDPIEAQALLATYGQDRPEDQPLWLGSIKSNLGHTQAAAGVAGIIKMVLALRHGLLPRTLHAETPSSHVDWEAGAVRLLQEQVAWPEVGRARRAGVSSFGVSGTNAHVILEQAPDEEPATGEDQADTAPAQPQTAPRPLTGAVPWVVSAKTEAALSGQVERLRSFAADSGVAAVDVGWSLVSSRSVFDRRAVV</sequence>
<organism evidence="10 11">
    <name type="scientific">Streptomyces hoynatensis</name>
    <dbReference type="NCBI Taxonomy" id="1141874"/>
    <lineage>
        <taxon>Bacteria</taxon>
        <taxon>Bacillati</taxon>
        <taxon>Actinomycetota</taxon>
        <taxon>Actinomycetes</taxon>
        <taxon>Kitasatosporales</taxon>
        <taxon>Streptomycetaceae</taxon>
        <taxon>Streptomyces</taxon>
    </lineage>
</organism>
<evidence type="ECO:0000256" key="1">
    <source>
        <dbReference type="ARBA" id="ARBA00022450"/>
    </source>
</evidence>
<dbReference type="NCBIfam" id="NF045894">
    <property type="entry name" value="PKS_plus_SDR"/>
    <property type="match status" value="1"/>
</dbReference>
<dbReference type="GO" id="GO:0006633">
    <property type="term" value="P:fatty acid biosynthetic process"/>
    <property type="evidence" value="ECO:0007669"/>
    <property type="project" value="InterPro"/>
</dbReference>
<evidence type="ECO:0000256" key="4">
    <source>
        <dbReference type="ARBA" id="ARBA00023194"/>
    </source>
</evidence>
<dbReference type="InterPro" id="IPR057326">
    <property type="entry name" value="KR_dom"/>
</dbReference>
<feature type="domain" description="Carrier" evidence="8">
    <location>
        <begin position="1853"/>
        <end position="1928"/>
    </location>
</feature>
<dbReference type="GO" id="GO:0033068">
    <property type="term" value="P:macrolide biosynthetic process"/>
    <property type="evidence" value="ECO:0007669"/>
    <property type="project" value="UniProtKB-ARBA"/>
</dbReference>
<dbReference type="PROSITE" id="PS00606">
    <property type="entry name" value="KS3_1"/>
    <property type="match status" value="2"/>
</dbReference>
<dbReference type="PROSITE" id="PS50075">
    <property type="entry name" value="CARRIER"/>
    <property type="match status" value="2"/>
</dbReference>
<dbReference type="InterPro" id="IPR016035">
    <property type="entry name" value="Acyl_Trfase/lysoPLipase"/>
</dbReference>
<name>A0A3A9YCI1_9ACTN</name>
<dbReference type="Pfam" id="PF16197">
    <property type="entry name" value="KAsynt_C_assoc"/>
    <property type="match status" value="2"/>
</dbReference>
<dbReference type="SMART" id="SM00823">
    <property type="entry name" value="PKS_PP"/>
    <property type="match status" value="2"/>
</dbReference>
<dbReference type="InterPro" id="IPR036736">
    <property type="entry name" value="ACP-like_sf"/>
</dbReference>
<dbReference type="InterPro" id="IPR016036">
    <property type="entry name" value="Malonyl_transacylase_ACP-bd"/>
</dbReference>
<dbReference type="SMART" id="SM00827">
    <property type="entry name" value="PKS_AT"/>
    <property type="match status" value="1"/>
</dbReference>
<dbReference type="InterPro" id="IPR016039">
    <property type="entry name" value="Thiolase-like"/>
</dbReference>
<evidence type="ECO:0000313" key="11">
    <source>
        <dbReference type="Proteomes" id="UP000272474"/>
    </source>
</evidence>
<dbReference type="SUPFAM" id="SSF53901">
    <property type="entry name" value="Thiolase-like"/>
    <property type="match status" value="2"/>
</dbReference>
<evidence type="ECO:0000256" key="3">
    <source>
        <dbReference type="ARBA" id="ARBA00022679"/>
    </source>
</evidence>
<gene>
    <name evidence="10" type="ORF">D7294_31360</name>
</gene>
<evidence type="ECO:0000313" key="10">
    <source>
        <dbReference type="EMBL" id="RKN34958.1"/>
    </source>
</evidence>
<dbReference type="PROSITE" id="PS00012">
    <property type="entry name" value="PHOSPHOPANTETHEINE"/>
    <property type="match status" value="2"/>
</dbReference>
<dbReference type="InterPro" id="IPR050091">
    <property type="entry name" value="PKS_NRPS_Biosynth_Enz"/>
</dbReference>
<dbReference type="FunFam" id="3.40.47.10:FF:000019">
    <property type="entry name" value="Polyketide synthase type I"/>
    <property type="match status" value="2"/>
</dbReference>
<dbReference type="CDD" id="cd00833">
    <property type="entry name" value="PKS"/>
    <property type="match status" value="2"/>
</dbReference>
<evidence type="ECO:0000259" key="9">
    <source>
        <dbReference type="PROSITE" id="PS52004"/>
    </source>
</evidence>
<dbReference type="InterPro" id="IPR009081">
    <property type="entry name" value="PP-bd_ACP"/>
</dbReference>
<dbReference type="InterPro" id="IPR001227">
    <property type="entry name" value="Ac_transferase_dom_sf"/>
</dbReference>
<evidence type="ECO:0000256" key="6">
    <source>
        <dbReference type="ARBA" id="ARBA00023315"/>
    </source>
</evidence>
<dbReference type="Gene3D" id="3.40.366.10">
    <property type="entry name" value="Malonyl-Coenzyme A Acyl Carrier Protein, domain 2"/>
    <property type="match status" value="1"/>
</dbReference>
<dbReference type="Pfam" id="PF08659">
    <property type="entry name" value="KR"/>
    <property type="match status" value="2"/>
</dbReference>
<evidence type="ECO:0000259" key="8">
    <source>
        <dbReference type="PROSITE" id="PS50075"/>
    </source>
</evidence>
<reference evidence="10 11" key="1">
    <citation type="journal article" date="2014" name="Int. J. Syst. Evol. Microbiol.">
        <title>Streptomyces hoynatensis sp. nov., isolated from deep marine sediment.</title>
        <authorList>
            <person name="Veyisoglu A."/>
            <person name="Sahin N."/>
        </authorList>
    </citation>
    <scope>NUCLEOTIDE SEQUENCE [LARGE SCALE GENOMIC DNA]</scope>
    <source>
        <strain evidence="10 11">KCTC 29097</strain>
    </source>
</reference>
<dbReference type="PANTHER" id="PTHR43775:SF51">
    <property type="entry name" value="INACTIVE PHENOLPHTHIOCEROL SYNTHESIS POLYKETIDE SYNTHASE TYPE I PKS1-RELATED"/>
    <property type="match status" value="1"/>
</dbReference>
<keyword evidence="2" id="KW-0597">Phosphoprotein</keyword>
<keyword evidence="11" id="KW-1185">Reference proteome</keyword>
<dbReference type="Gene3D" id="1.10.1200.10">
    <property type="entry name" value="ACP-like"/>
    <property type="match status" value="2"/>
</dbReference>
<dbReference type="FunFam" id="1.10.1200.10:FF:000007">
    <property type="entry name" value="Probable polyketide synthase pks17"/>
    <property type="match status" value="2"/>
</dbReference>
<feature type="region of interest" description="Disordered" evidence="7">
    <location>
        <begin position="2374"/>
        <end position="2398"/>
    </location>
</feature>
<protein>
    <submittedName>
        <fullName evidence="10">SDR family NAD(P)-dependent oxidoreductase</fullName>
    </submittedName>
</protein>
<proteinExistence type="predicted"/>
<dbReference type="Pfam" id="PF00550">
    <property type="entry name" value="PP-binding"/>
    <property type="match status" value="2"/>
</dbReference>
<dbReference type="InterPro" id="IPR014031">
    <property type="entry name" value="Ketoacyl_synth_C"/>
</dbReference>
<keyword evidence="6" id="KW-0012">Acyltransferase</keyword>
<dbReference type="SUPFAM" id="SSF52151">
    <property type="entry name" value="FabD/lysophospholipase-like"/>
    <property type="match status" value="1"/>
</dbReference>
<dbReference type="CDD" id="cd08952">
    <property type="entry name" value="KR_1_SDR_x"/>
    <property type="match status" value="2"/>
</dbReference>
<dbReference type="InterPro" id="IPR041618">
    <property type="entry name" value="PKS_DE"/>
</dbReference>
<feature type="non-terminal residue" evidence="10">
    <location>
        <position position="2452"/>
    </location>
</feature>
<keyword evidence="3" id="KW-0808">Transferase</keyword>
<dbReference type="Pfam" id="PF02801">
    <property type="entry name" value="Ketoacyl-synt_C"/>
    <property type="match status" value="2"/>
</dbReference>
<dbReference type="GO" id="GO:0004312">
    <property type="term" value="F:fatty acid synthase activity"/>
    <property type="evidence" value="ECO:0007669"/>
    <property type="project" value="TreeGrafter"/>
</dbReference>
<comment type="caution">
    <text evidence="10">The sequence shown here is derived from an EMBL/GenBank/DDBJ whole genome shotgun (WGS) entry which is preliminary data.</text>
</comment>
<dbReference type="SUPFAM" id="SSF55048">
    <property type="entry name" value="Probable ACP-binding domain of malonyl-CoA ACP transacylase"/>
    <property type="match status" value="1"/>
</dbReference>
<evidence type="ECO:0000256" key="7">
    <source>
        <dbReference type="SAM" id="MobiDB-lite"/>
    </source>
</evidence>
<feature type="domain" description="Ketosynthase family 3 (KS3)" evidence="9">
    <location>
        <begin position="1945"/>
        <end position="2371"/>
    </location>
</feature>
<dbReference type="InterPro" id="IPR014030">
    <property type="entry name" value="Ketoacyl_synth_N"/>
</dbReference>
<dbReference type="InterPro" id="IPR014043">
    <property type="entry name" value="Acyl_transferase_dom"/>
</dbReference>
<feature type="compositionally biased region" description="Low complexity" evidence="7">
    <location>
        <begin position="2385"/>
        <end position="2395"/>
    </location>
</feature>
<feature type="domain" description="Ketosynthase family 3 (KS3)" evidence="9">
    <location>
        <begin position="445"/>
        <end position="860"/>
    </location>
</feature>
<dbReference type="SUPFAM" id="SSF47336">
    <property type="entry name" value="ACP-like"/>
    <property type="match status" value="2"/>
</dbReference>
<dbReference type="FunFam" id="3.40.366.10:FF:000002">
    <property type="entry name" value="Probable polyketide synthase 2"/>
    <property type="match status" value="1"/>
</dbReference>
<dbReference type="GO" id="GO:0004315">
    <property type="term" value="F:3-oxoacyl-[acyl-carrier-protein] synthase activity"/>
    <property type="evidence" value="ECO:0007669"/>
    <property type="project" value="InterPro"/>
</dbReference>
<dbReference type="SMART" id="SM00822">
    <property type="entry name" value="PKS_KR"/>
    <property type="match status" value="2"/>
</dbReference>
<dbReference type="Pfam" id="PF18369">
    <property type="entry name" value="PKS_DE"/>
    <property type="match status" value="1"/>
</dbReference>
<keyword evidence="5" id="KW-0511">Multifunctional enzyme</keyword>
<keyword evidence="1" id="KW-0596">Phosphopantetheine</keyword>
<dbReference type="Gene3D" id="6.10.140.1830">
    <property type="match status" value="1"/>
</dbReference>
<dbReference type="Pfam" id="PF00109">
    <property type="entry name" value="ketoacyl-synt"/>
    <property type="match status" value="2"/>
</dbReference>
<dbReference type="InterPro" id="IPR036291">
    <property type="entry name" value="NAD(P)-bd_dom_sf"/>
</dbReference>
<dbReference type="PANTHER" id="PTHR43775">
    <property type="entry name" value="FATTY ACID SYNTHASE"/>
    <property type="match status" value="1"/>
</dbReference>
<accession>A0A3A9YCI1</accession>
<dbReference type="GO" id="GO:0031177">
    <property type="term" value="F:phosphopantetheine binding"/>
    <property type="evidence" value="ECO:0007669"/>
    <property type="project" value="InterPro"/>
</dbReference>
<feature type="domain" description="Carrier" evidence="8">
    <location>
        <begin position="349"/>
        <end position="424"/>
    </location>
</feature>
<keyword evidence="4" id="KW-0045">Antibiotic biosynthesis</keyword>
<dbReference type="SMART" id="SM01294">
    <property type="entry name" value="PKS_PP_betabranch"/>
    <property type="match status" value="2"/>
</dbReference>
<dbReference type="SUPFAM" id="SSF51735">
    <property type="entry name" value="NAD(P)-binding Rossmann-fold domains"/>
    <property type="match status" value="4"/>
</dbReference>
<dbReference type="EMBL" id="RBAL01000044">
    <property type="protein sequence ID" value="RKN34958.1"/>
    <property type="molecule type" value="Genomic_DNA"/>
</dbReference>
<feature type="compositionally biased region" description="Acidic residues" evidence="7">
    <location>
        <begin position="2374"/>
        <end position="2384"/>
    </location>
</feature>
<dbReference type="InterPro" id="IPR018201">
    <property type="entry name" value="Ketoacyl_synth_AS"/>
</dbReference>
<dbReference type="SMART" id="SM00825">
    <property type="entry name" value="PKS_KS"/>
    <property type="match status" value="2"/>
</dbReference>
<dbReference type="InterPro" id="IPR020806">
    <property type="entry name" value="PKS_PP-bd"/>
</dbReference>
<dbReference type="InterPro" id="IPR020841">
    <property type="entry name" value="PKS_Beta-ketoAc_synthase_dom"/>
</dbReference>
<dbReference type="PROSITE" id="PS52004">
    <property type="entry name" value="KS3_2"/>
    <property type="match status" value="2"/>
</dbReference>
<dbReference type="InterPro" id="IPR006162">
    <property type="entry name" value="Ppantetheine_attach_site"/>
</dbReference>
<dbReference type="Gene3D" id="3.30.70.3290">
    <property type="match status" value="2"/>
</dbReference>
<dbReference type="Proteomes" id="UP000272474">
    <property type="component" value="Unassembled WGS sequence"/>
</dbReference>
<dbReference type="Pfam" id="PF00698">
    <property type="entry name" value="Acyl_transf_1"/>
    <property type="match status" value="1"/>
</dbReference>
<dbReference type="Gene3D" id="3.40.50.720">
    <property type="entry name" value="NAD(P)-binding Rossmann-like Domain"/>
    <property type="match status" value="2"/>
</dbReference>
<dbReference type="Gene3D" id="3.40.47.10">
    <property type="match status" value="2"/>
</dbReference>
<evidence type="ECO:0000256" key="5">
    <source>
        <dbReference type="ARBA" id="ARBA00023268"/>
    </source>
</evidence>
<dbReference type="InterPro" id="IPR013968">
    <property type="entry name" value="PKS_KR"/>
</dbReference>
<evidence type="ECO:0000256" key="2">
    <source>
        <dbReference type="ARBA" id="ARBA00022553"/>
    </source>
</evidence>